<keyword evidence="7" id="KW-0653">Protein transport</keyword>
<keyword evidence="8" id="KW-0333">Golgi apparatus</keyword>
<evidence type="ECO:0000256" key="9">
    <source>
        <dbReference type="ARBA" id="ARBA00023136"/>
    </source>
</evidence>
<dbReference type="Pfam" id="PF00790">
    <property type="entry name" value="VHS"/>
    <property type="match status" value="1"/>
</dbReference>
<dbReference type="SMART" id="SM00288">
    <property type="entry name" value="VHS"/>
    <property type="match status" value="1"/>
</dbReference>
<dbReference type="InterPro" id="IPR004152">
    <property type="entry name" value="GAT_dom"/>
</dbReference>
<evidence type="ECO:0000256" key="10">
    <source>
        <dbReference type="SAM" id="MobiDB-lite"/>
    </source>
</evidence>
<dbReference type="PROSITE" id="PS50909">
    <property type="entry name" value="GAT"/>
    <property type="match status" value="1"/>
</dbReference>
<evidence type="ECO:0000313" key="14">
    <source>
        <dbReference type="Ensembl" id="ENSCPRP00005015531.1"/>
    </source>
</evidence>
<evidence type="ECO:0000256" key="5">
    <source>
        <dbReference type="ARBA" id="ARBA00022753"/>
    </source>
</evidence>
<evidence type="ECO:0000256" key="8">
    <source>
        <dbReference type="ARBA" id="ARBA00023034"/>
    </source>
</evidence>
<accession>A0A7M4FY26</accession>
<dbReference type="FunFam" id="1.20.5.170:FF:000023">
    <property type="entry name" value="ADP-ribosylation factor-binding protein GGA3 isoform X1"/>
    <property type="match status" value="1"/>
</dbReference>
<dbReference type="GO" id="GO:0030136">
    <property type="term" value="C:clathrin-coated vesicle"/>
    <property type="evidence" value="ECO:0007669"/>
    <property type="project" value="Ensembl"/>
</dbReference>
<dbReference type="SUPFAM" id="SSF89009">
    <property type="entry name" value="GAT-like domain"/>
    <property type="match status" value="1"/>
</dbReference>
<dbReference type="Pfam" id="PF02883">
    <property type="entry name" value="Alpha_adaptinC2"/>
    <property type="match status" value="1"/>
</dbReference>
<protein>
    <submittedName>
        <fullName evidence="14">Golgi associated, gamma adaptin ear containing, ARF binding protein 2</fullName>
    </submittedName>
</protein>
<keyword evidence="5" id="KW-0967">Endosome</keyword>
<dbReference type="InterPro" id="IPR002014">
    <property type="entry name" value="VHS_dom"/>
</dbReference>
<feature type="domain" description="GAE" evidence="12">
    <location>
        <begin position="403"/>
        <end position="527"/>
    </location>
</feature>
<dbReference type="FunFam" id="1.25.40.90:FF:000011">
    <property type="entry name" value="ADP-ribosylation factor-binding protein GGA3 isoform X1"/>
    <property type="match status" value="1"/>
</dbReference>
<dbReference type="GO" id="GO:0005802">
    <property type="term" value="C:trans-Golgi network"/>
    <property type="evidence" value="ECO:0007669"/>
    <property type="project" value="Ensembl"/>
</dbReference>
<gene>
    <name evidence="14" type="primary">GGA2</name>
</gene>
<dbReference type="GeneTree" id="ENSGT00940000159613"/>
<organism evidence="14 15">
    <name type="scientific">Crocodylus porosus</name>
    <name type="common">Saltwater crocodile</name>
    <name type="synonym">Estuarine crocodile</name>
    <dbReference type="NCBI Taxonomy" id="8502"/>
    <lineage>
        <taxon>Eukaryota</taxon>
        <taxon>Metazoa</taxon>
        <taxon>Chordata</taxon>
        <taxon>Craniata</taxon>
        <taxon>Vertebrata</taxon>
        <taxon>Euteleostomi</taxon>
        <taxon>Archelosauria</taxon>
        <taxon>Archosauria</taxon>
        <taxon>Crocodylia</taxon>
        <taxon>Longirostres</taxon>
        <taxon>Crocodylidae</taxon>
        <taxon>Crocodylus</taxon>
    </lineage>
</organism>
<dbReference type="Pfam" id="PF18308">
    <property type="entry name" value="GGA_N-GAT"/>
    <property type="match status" value="1"/>
</dbReference>
<evidence type="ECO:0000256" key="3">
    <source>
        <dbReference type="ARBA" id="ARBA00008099"/>
    </source>
</evidence>
<feature type="domain" description="GAT" evidence="13">
    <location>
        <begin position="194"/>
        <end position="321"/>
    </location>
</feature>
<dbReference type="InterPro" id="IPR038425">
    <property type="entry name" value="GAT_sf"/>
</dbReference>
<dbReference type="InterPro" id="IPR008942">
    <property type="entry name" value="ENTH_VHS"/>
</dbReference>
<feature type="compositionally biased region" description="Low complexity" evidence="10">
    <location>
        <begin position="14"/>
        <end position="28"/>
    </location>
</feature>
<evidence type="ECO:0000259" key="12">
    <source>
        <dbReference type="PROSITE" id="PS50180"/>
    </source>
</evidence>
<comment type="subcellular location">
    <subcellularLocation>
        <location evidence="2">Early endosome membrane</location>
        <topology evidence="2">Peripheral membrane protein</topology>
    </subcellularLocation>
    <subcellularLocation>
        <location evidence="1">Golgi apparatus</location>
        <location evidence="1">trans-Golgi network membrane</location>
        <topology evidence="1">Peripheral membrane protein</topology>
    </subcellularLocation>
</comment>
<dbReference type="InterPro" id="IPR008153">
    <property type="entry name" value="GAE_dom"/>
</dbReference>
<evidence type="ECO:0000259" key="11">
    <source>
        <dbReference type="PROSITE" id="PS50179"/>
    </source>
</evidence>
<dbReference type="PROSITE" id="PS50180">
    <property type="entry name" value="GAE"/>
    <property type="match status" value="1"/>
</dbReference>
<dbReference type="Gene3D" id="1.20.5.170">
    <property type="match status" value="1"/>
</dbReference>
<evidence type="ECO:0000313" key="15">
    <source>
        <dbReference type="Proteomes" id="UP000594220"/>
    </source>
</evidence>
<evidence type="ECO:0000256" key="2">
    <source>
        <dbReference type="ARBA" id="ARBA00004220"/>
    </source>
</evidence>
<sequence>GAAGREPAGPGLCPAAEGPRAPPGAGWPLPLFSSMPDKATDPSIPEENWECIQRFCDQVNANPEGSSLAPRLLAHKIQSPQEMEALHALTVLEMCVNNCGERFHSEVAKFRFLNELIKVLSPKYFGSWSSEKVKSRVIEIMFSWTVWFPQEVKIRDAYQMLKKQGLVKQDPKLLEDKILPPPSPRPKNSIFDVDEEKSKLLARLLKSSHPEDLQAANRLIKSMIKEEQEKSAKVSKRLNTLDDVRESVRLLEELLVQYRQRDLSAPDLGRLQGLSEHCEKLRPLLFRLASETVDNDEALGKVQQNVMPAPSCSPVRRLPSGAFLSLGWDTGKKGHCAGGVVSILHAFSSRNLSPLKSSLPDLPCSSAADVLTSSLACDLKPAAALQDSSLANLFVPLASIKPSAIPPITVYDQNGFKAMLHFSRDPAPSQVNVLVMVLSLLSTSAQPIQDIVFQAAVPKVRSGLKVKLGCSEVPWCPLALAEGHRLQDLLLYEPLSLFQDPIRLRYKLMFTQGGRPVSEVGEVTGFPEAELWGRS</sequence>
<dbReference type="Gene3D" id="1.20.58.160">
    <property type="match status" value="1"/>
</dbReference>
<reference evidence="14" key="2">
    <citation type="submission" date="2025-09" db="UniProtKB">
        <authorList>
            <consortium name="Ensembl"/>
        </authorList>
    </citation>
    <scope>IDENTIFICATION</scope>
</reference>
<dbReference type="InterPro" id="IPR008152">
    <property type="entry name" value="Clathrin_a/b/g-adaptin_app_Ig"/>
</dbReference>
<dbReference type="Gene3D" id="2.60.40.1230">
    <property type="match status" value="1"/>
</dbReference>
<evidence type="ECO:0000256" key="6">
    <source>
        <dbReference type="ARBA" id="ARBA00022843"/>
    </source>
</evidence>
<dbReference type="PANTHER" id="PTHR45905:SF2">
    <property type="entry name" value="ADP-RIBOSYLATION FACTOR-BINDING PROTEIN GGA2"/>
    <property type="match status" value="1"/>
</dbReference>
<name>A0A7M4FY26_CROPO</name>
<keyword evidence="9" id="KW-0472">Membrane</keyword>
<dbReference type="OMA" id="NCCKEKK"/>
<feature type="region of interest" description="Disordered" evidence="10">
    <location>
        <begin position="1"/>
        <end position="28"/>
    </location>
</feature>
<dbReference type="Gene3D" id="1.25.40.90">
    <property type="match status" value="1"/>
</dbReference>
<dbReference type="GO" id="GO:0006886">
    <property type="term" value="P:intracellular protein transport"/>
    <property type="evidence" value="ECO:0007669"/>
    <property type="project" value="InterPro"/>
</dbReference>
<dbReference type="InterPro" id="IPR041198">
    <property type="entry name" value="GGA_N-GAT"/>
</dbReference>
<dbReference type="Ensembl" id="ENSCPRT00005018215.1">
    <property type="protein sequence ID" value="ENSCPRP00005015531.1"/>
    <property type="gene ID" value="ENSCPRG00005010824.1"/>
</dbReference>
<keyword evidence="6" id="KW-0832">Ubl conjugation</keyword>
<evidence type="ECO:0000256" key="1">
    <source>
        <dbReference type="ARBA" id="ARBA00004150"/>
    </source>
</evidence>
<dbReference type="AlphaFoldDB" id="A0A7M4FY26"/>
<proteinExistence type="inferred from homology"/>
<keyword evidence="15" id="KW-1185">Reference proteome</keyword>
<evidence type="ECO:0000256" key="4">
    <source>
        <dbReference type="ARBA" id="ARBA00022448"/>
    </source>
</evidence>
<evidence type="ECO:0000256" key="7">
    <source>
        <dbReference type="ARBA" id="ARBA00022927"/>
    </source>
</evidence>
<dbReference type="GO" id="GO:0043130">
    <property type="term" value="F:ubiquitin binding"/>
    <property type="evidence" value="ECO:0007669"/>
    <property type="project" value="InterPro"/>
</dbReference>
<dbReference type="SMART" id="SM00809">
    <property type="entry name" value="Alpha_adaptinC2"/>
    <property type="match status" value="1"/>
</dbReference>
<dbReference type="GO" id="GO:0031901">
    <property type="term" value="C:early endosome membrane"/>
    <property type="evidence" value="ECO:0007669"/>
    <property type="project" value="UniProtKB-SubCell"/>
</dbReference>
<dbReference type="InterPro" id="IPR013041">
    <property type="entry name" value="Clathrin_app_Ig-like_sf"/>
</dbReference>
<dbReference type="SUPFAM" id="SSF49348">
    <property type="entry name" value="Clathrin adaptor appendage domain"/>
    <property type="match status" value="1"/>
</dbReference>
<feature type="domain" description="VHS" evidence="11">
    <location>
        <begin position="39"/>
        <end position="169"/>
    </location>
</feature>
<dbReference type="GO" id="GO:0031267">
    <property type="term" value="F:small GTPase binding"/>
    <property type="evidence" value="ECO:0007669"/>
    <property type="project" value="Ensembl"/>
</dbReference>
<evidence type="ECO:0000259" key="13">
    <source>
        <dbReference type="PROSITE" id="PS50909"/>
    </source>
</evidence>
<dbReference type="GO" id="GO:0034394">
    <property type="term" value="P:protein localization to cell surface"/>
    <property type="evidence" value="ECO:0007669"/>
    <property type="project" value="Ensembl"/>
</dbReference>
<dbReference type="PROSITE" id="PS50179">
    <property type="entry name" value="VHS"/>
    <property type="match status" value="1"/>
</dbReference>
<dbReference type="SUPFAM" id="SSF48464">
    <property type="entry name" value="ENTH/VHS domain"/>
    <property type="match status" value="1"/>
</dbReference>
<reference evidence="14" key="1">
    <citation type="submission" date="2025-08" db="UniProtKB">
        <authorList>
            <consortium name="Ensembl"/>
        </authorList>
    </citation>
    <scope>IDENTIFICATION</scope>
</reference>
<dbReference type="InterPro" id="IPR027422">
    <property type="entry name" value="GGA1-3"/>
</dbReference>
<dbReference type="PANTHER" id="PTHR45905">
    <property type="entry name" value="GOLGI-LOCALIZED, GAMMA-ADAPTIN EAR CONTAINING, ARF BINDING PROTEIN"/>
    <property type="match status" value="1"/>
</dbReference>
<keyword evidence="4" id="KW-0813">Transport</keyword>
<dbReference type="Proteomes" id="UP000594220">
    <property type="component" value="Unplaced"/>
</dbReference>
<comment type="similarity">
    <text evidence="3">Belongs to the GGA protein family.</text>
</comment>
<dbReference type="GO" id="GO:0043001">
    <property type="term" value="P:Golgi to plasma membrane protein transport"/>
    <property type="evidence" value="ECO:0007669"/>
    <property type="project" value="Ensembl"/>
</dbReference>
<dbReference type="GO" id="GO:0035091">
    <property type="term" value="F:phosphatidylinositol binding"/>
    <property type="evidence" value="ECO:0007669"/>
    <property type="project" value="InterPro"/>
</dbReference>